<dbReference type="eggNOG" id="ENOG502TJBA">
    <property type="taxonomic scope" value="Eukaryota"/>
</dbReference>
<evidence type="ECO:0000256" key="1">
    <source>
        <dbReference type="SAM" id="SignalP"/>
    </source>
</evidence>
<dbReference type="AlphaFoldDB" id="E3MH00"/>
<sequence>MISPLILSTLLTIPLVEMCIRMIPPEDVSVGTISATQSTSPITTGQCTASSCQTSTTIPIGGTTVTGSPVTGSPVTTTPATVTTAPVTMAPGSLCTTCDIATIAPAMEANTVFENTNTVGADGCTQTNVICRRTDDQKCTGVTLSATNAAGTSTISSAMNANQVSGSLTCQADGTYSSGSVTGITKLECTFDTCVPACSTCDTEAAKPVMDPPNTEFQITDRTPAGQTCKVYSAACVHATQQCTVTIYATMSTGSEEVLSSDVDTDLTAATINCATDGTLTFMGRGPIVRFRCEFTNCM</sequence>
<dbReference type="Proteomes" id="UP000008281">
    <property type="component" value="Unassembled WGS sequence"/>
</dbReference>
<feature type="signal peptide" evidence="1">
    <location>
        <begin position="1"/>
        <end position="18"/>
    </location>
</feature>
<dbReference type="GeneID" id="9808647"/>
<dbReference type="EMBL" id="DS268444">
    <property type="protein sequence ID" value="EFP01819.1"/>
    <property type="molecule type" value="Genomic_DNA"/>
</dbReference>
<gene>
    <name evidence="3" type="ORF">CRE_23488</name>
</gene>
<evidence type="ECO:0000313" key="3">
    <source>
        <dbReference type="EMBL" id="EFP01819.1"/>
    </source>
</evidence>
<proteinExistence type="predicted"/>
<dbReference type="RefSeq" id="XP_003104666.2">
    <property type="nucleotide sequence ID" value="XM_003104618.2"/>
</dbReference>
<feature type="chain" id="PRO_5003174896" description="DUF281 domain-containing protein" evidence="1">
    <location>
        <begin position="19"/>
        <end position="299"/>
    </location>
</feature>
<dbReference type="OrthoDB" id="5908257at2759"/>
<evidence type="ECO:0000313" key="4">
    <source>
        <dbReference type="Proteomes" id="UP000008281"/>
    </source>
</evidence>
<keyword evidence="4" id="KW-1185">Reference proteome</keyword>
<dbReference type="InParanoid" id="E3MH00"/>
<dbReference type="Pfam" id="PF03436">
    <property type="entry name" value="DUF281"/>
    <property type="match status" value="1"/>
</dbReference>
<organism evidence="4">
    <name type="scientific">Caenorhabditis remanei</name>
    <name type="common">Caenorhabditis vulgaris</name>
    <dbReference type="NCBI Taxonomy" id="31234"/>
    <lineage>
        <taxon>Eukaryota</taxon>
        <taxon>Metazoa</taxon>
        <taxon>Ecdysozoa</taxon>
        <taxon>Nematoda</taxon>
        <taxon>Chromadorea</taxon>
        <taxon>Rhabditida</taxon>
        <taxon>Rhabditina</taxon>
        <taxon>Rhabditomorpha</taxon>
        <taxon>Rhabditoidea</taxon>
        <taxon>Rhabditidae</taxon>
        <taxon>Peloderinae</taxon>
        <taxon>Caenorhabditis</taxon>
    </lineage>
</organism>
<accession>E3MH00</accession>
<keyword evidence="1" id="KW-0732">Signal</keyword>
<dbReference type="KEGG" id="crq:GCK72_021476"/>
<dbReference type="InterPro" id="IPR005098">
    <property type="entry name" value="DUF281"/>
</dbReference>
<dbReference type="FunCoup" id="E3MH00">
    <property type="interactions" value="1783"/>
</dbReference>
<dbReference type="HOGENOM" id="CLU_081082_0_0_1"/>
<name>E3MH00_CAERE</name>
<evidence type="ECO:0000259" key="2">
    <source>
        <dbReference type="Pfam" id="PF03436"/>
    </source>
</evidence>
<reference evidence="3" key="1">
    <citation type="submission" date="2007-07" db="EMBL/GenBank/DDBJ databases">
        <title>PCAP assembly of the Caenorhabditis remanei genome.</title>
        <authorList>
            <consortium name="The Caenorhabditis remanei Sequencing Consortium"/>
            <person name="Wilson R.K."/>
        </authorList>
    </citation>
    <scope>NUCLEOTIDE SEQUENCE [LARGE SCALE GENOMIC DNA]</scope>
    <source>
        <strain evidence="3">PB4641</strain>
    </source>
</reference>
<protein>
    <recommendedName>
        <fullName evidence="2">DUF281 domain-containing protein</fullName>
    </recommendedName>
</protein>
<dbReference type="PANTHER" id="PTHR36517">
    <property type="entry name" value="PROTEIN CBG25732"/>
    <property type="match status" value="1"/>
</dbReference>
<dbReference type="PANTHER" id="PTHR36517:SF1">
    <property type="entry name" value="C6 DOMAIN-CONTAINING PROTEIN-RELATED"/>
    <property type="match status" value="1"/>
</dbReference>
<feature type="domain" description="DUF281" evidence="2">
    <location>
        <begin position="122"/>
        <end position="176"/>
    </location>
</feature>
<dbReference type="CTD" id="9808647"/>